<organism evidence="1 2">
    <name type="scientific">Pisolithus microcarpus 441</name>
    <dbReference type="NCBI Taxonomy" id="765257"/>
    <lineage>
        <taxon>Eukaryota</taxon>
        <taxon>Fungi</taxon>
        <taxon>Dikarya</taxon>
        <taxon>Basidiomycota</taxon>
        <taxon>Agaricomycotina</taxon>
        <taxon>Agaricomycetes</taxon>
        <taxon>Agaricomycetidae</taxon>
        <taxon>Boletales</taxon>
        <taxon>Sclerodermatineae</taxon>
        <taxon>Pisolithaceae</taxon>
        <taxon>Pisolithus</taxon>
    </lineage>
</organism>
<reference evidence="2" key="2">
    <citation type="submission" date="2015-01" db="EMBL/GenBank/DDBJ databases">
        <title>Evolutionary Origins and Diversification of the Mycorrhizal Mutualists.</title>
        <authorList>
            <consortium name="DOE Joint Genome Institute"/>
            <consortium name="Mycorrhizal Genomics Consortium"/>
            <person name="Kohler A."/>
            <person name="Kuo A."/>
            <person name="Nagy L.G."/>
            <person name="Floudas D."/>
            <person name="Copeland A."/>
            <person name="Barry K.W."/>
            <person name="Cichocki N."/>
            <person name="Veneault-Fourrey C."/>
            <person name="LaButti K."/>
            <person name="Lindquist E.A."/>
            <person name="Lipzen A."/>
            <person name="Lundell T."/>
            <person name="Morin E."/>
            <person name="Murat C."/>
            <person name="Riley R."/>
            <person name="Ohm R."/>
            <person name="Sun H."/>
            <person name="Tunlid A."/>
            <person name="Henrissat B."/>
            <person name="Grigoriev I.V."/>
            <person name="Hibbett D.S."/>
            <person name="Martin F."/>
        </authorList>
    </citation>
    <scope>NUCLEOTIDE SEQUENCE [LARGE SCALE GENOMIC DNA]</scope>
    <source>
        <strain evidence="2">441</strain>
    </source>
</reference>
<evidence type="ECO:0000313" key="2">
    <source>
        <dbReference type="Proteomes" id="UP000054018"/>
    </source>
</evidence>
<dbReference type="Proteomes" id="UP000054018">
    <property type="component" value="Unassembled WGS sequence"/>
</dbReference>
<proteinExistence type="predicted"/>
<gene>
    <name evidence="1" type="ORF">PISMIDRAFT_681141</name>
</gene>
<protein>
    <submittedName>
        <fullName evidence="1">Uncharacterized protein</fullName>
    </submittedName>
</protein>
<reference evidence="1 2" key="1">
    <citation type="submission" date="2014-04" db="EMBL/GenBank/DDBJ databases">
        <authorList>
            <consortium name="DOE Joint Genome Institute"/>
            <person name="Kuo A."/>
            <person name="Kohler A."/>
            <person name="Costa M.D."/>
            <person name="Nagy L.G."/>
            <person name="Floudas D."/>
            <person name="Copeland A."/>
            <person name="Barry K.W."/>
            <person name="Cichocki N."/>
            <person name="Veneault-Fourrey C."/>
            <person name="LaButti K."/>
            <person name="Lindquist E.A."/>
            <person name="Lipzen A."/>
            <person name="Lundell T."/>
            <person name="Morin E."/>
            <person name="Murat C."/>
            <person name="Sun H."/>
            <person name="Tunlid A."/>
            <person name="Henrissat B."/>
            <person name="Grigoriev I.V."/>
            <person name="Hibbett D.S."/>
            <person name="Martin F."/>
            <person name="Nordberg H.P."/>
            <person name="Cantor M.N."/>
            <person name="Hua S.X."/>
        </authorList>
    </citation>
    <scope>NUCLEOTIDE SEQUENCE [LARGE SCALE GENOMIC DNA]</scope>
    <source>
        <strain evidence="1 2">441</strain>
    </source>
</reference>
<dbReference type="EMBL" id="KN833751">
    <property type="protein sequence ID" value="KIK21458.1"/>
    <property type="molecule type" value="Genomic_DNA"/>
</dbReference>
<accession>A0A0C9ZNW7</accession>
<dbReference type="HOGENOM" id="CLU_2528330_0_0_1"/>
<dbReference type="AlphaFoldDB" id="A0A0C9ZNW7"/>
<name>A0A0C9ZNW7_9AGAM</name>
<sequence>MTLYRLTRCFLPAEHVRVPTPLVATPSGSCVKLLREITCHLGLLLITRDGFFGNALHIVARPGTRERFCGPSGILFEAYLHKQE</sequence>
<evidence type="ECO:0000313" key="1">
    <source>
        <dbReference type="EMBL" id="KIK21458.1"/>
    </source>
</evidence>
<keyword evidence="2" id="KW-1185">Reference proteome</keyword>
<dbReference type="OrthoDB" id="10527221at2759"/>